<evidence type="ECO:0000256" key="4">
    <source>
        <dbReference type="ARBA" id="ARBA00023240"/>
    </source>
</evidence>
<organism evidence="10">
    <name type="scientific">Papilio xuthus</name>
    <name type="common">Asian swallowtail butterfly</name>
    <dbReference type="NCBI Taxonomy" id="66420"/>
    <lineage>
        <taxon>Eukaryota</taxon>
        <taxon>Metazoa</taxon>
        <taxon>Ecdysozoa</taxon>
        <taxon>Arthropoda</taxon>
        <taxon>Hexapoda</taxon>
        <taxon>Insecta</taxon>
        <taxon>Pterygota</taxon>
        <taxon>Neoptera</taxon>
        <taxon>Endopterygota</taxon>
        <taxon>Lepidoptera</taxon>
        <taxon>Glossata</taxon>
        <taxon>Ditrysia</taxon>
        <taxon>Papilionoidea</taxon>
        <taxon>Papilionidae</taxon>
        <taxon>Papilioninae</taxon>
        <taxon>Papilio</taxon>
    </lineage>
</organism>
<dbReference type="InterPro" id="IPR001314">
    <property type="entry name" value="Peptidase_S1A"/>
</dbReference>
<dbReference type="CDD" id="cd00190">
    <property type="entry name" value="Tryp_SPc"/>
    <property type="match status" value="1"/>
</dbReference>
<dbReference type="PROSITE" id="PS00135">
    <property type="entry name" value="TRYPSIN_SER"/>
    <property type="match status" value="1"/>
</dbReference>
<keyword evidence="3" id="KW-1015">Disulfide bond</keyword>
<feature type="domain" description="Peptidase S1" evidence="9">
    <location>
        <begin position="40"/>
        <end position="276"/>
    </location>
</feature>
<dbReference type="InterPro" id="IPR051333">
    <property type="entry name" value="CLIP_Serine_Protease"/>
</dbReference>
<feature type="signal peptide" evidence="8">
    <location>
        <begin position="1"/>
        <end position="18"/>
    </location>
</feature>
<dbReference type="PANTHER" id="PTHR24260">
    <property type="match status" value="1"/>
</dbReference>
<dbReference type="RefSeq" id="XP_013167555.1">
    <property type="nucleotide sequence ID" value="XM_013312101.1"/>
</dbReference>
<dbReference type="GO" id="GO:0004252">
    <property type="term" value="F:serine-type endopeptidase activity"/>
    <property type="evidence" value="ECO:0007669"/>
    <property type="project" value="InterPro"/>
</dbReference>
<name>A0AAJ6Z8X1_PAPXU</name>
<feature type="chain" id="PRO_5042498709" evidence="8">
    <location>
        <begin position="19"/>
        <end position="304"/>
    </location>
</feature>
<evidence type="ECO:0000256" key="8">
    <source>
        <dbReference type="SAM" id="SignalP"/>
    </source>
</evidence>
<dbReference type="FunFam" id="2.40.10.10:FF:000068">
    <property type="entry name" value="transmembrane protease serine 2"/>
    <property type="match status" value="1"/>
</dbReference>
<evidence type="ECO:0000256" key="5">
    <source>
        <dbReference type="ARBA" id="ARBA00055534"/>
    </source>
</evidence>
<dbReference type="GO" id="GO:0090729">
    <property type="term" value="F:toxin activity"/>
    <property type="evidence" value="ECO:0007669"/>
    <property type="project" value="UniProtKB-KW"/>
</dbReference>
<evidence type="ECO:0000256" key="6">
    <source>
        <dbReference type="ARBA" id="ARBA00084094"/>
    </source>
</evidence>
<accession>A0AAJ6Z8X1</accession>
<dbReference type="PRINTS" id="PR00722">
    <property type="entry name" value="CHYMOTRYPSIN"/>
</dbReference>
<dbReference type="PANTHER" id="PTHR24260:SF136">
    <property type="entry name" value="GH08193P-RELATED"/>
    <property type="match status" value="1"/>
</dbReference>
<dbReference type="InterPro" id="IPR043504">
    <property type="entry name" value="Peptidase_S1_PA_chymotrypsin"/>
</dbReference>
<dbReference type="InterPro" id="IPR033116">
    <property type="entry name" value="TRYPSIN_SER"/>
</dbReference>
<sequence>MMEAIYFVFLLVFGLAQCDPIRRTDQRAFIEDVRSASQRISYGWEAVDGQIPHQINLRTIRSDGQVSSCGGSVIHHEWVITAAHCLAKRNSFVVRLGSLELARPEYIVESTRKFIHPDYDEEDYEVQPDDIGLIGLDRPIPYGKNIQPCRLQNSEMKDFDYTGVRLTVSGYGLTEHDSTSEVLRWVYQYGISNEVCDSWYPGEISHQVICSIGYNETNQSSCGGDSGGPLTMVDVDGKPTMVGVVSFGHYLGCLSGYPSGYVRPGYYHSWYEEVTGISFDWKNEDLAPAQDSQLQDEIRVNFVE</sequence>
<dbReference type="KEGG" id="pxu:106117697"/>
<evidence type="ECO:0000256" key="1">
    <source>
        <dbReference type="ARBA" id="ARBA00004239"/>
    </source>
</evidence>
<gene>
    <name evidence="10" type="primary">LOC106117697</name>
</gene>
<dbReference type="GO" id="GO:0005576">
    <property type="term" value="C:extracellular region"/>
    <property type="evidence" value="ECO:0007669"/>
    <property type="project" value="UniProtKB-SubCell"/>
</dbReference>
<reference evidence="10" key="1">
    <citation type="submission" date="2025-08" db="UniProtKB">
        <authorList>
            <consortium name="RefSeq"/>
        </authorList>
    </citation>
    <scope>IDENTIFICATION</scope>
</reference>
<dbReference type="PROSITE" id="PS00134">
    <property type="entry name" value="TRYPSIN_HIS"/>
    <property type="match status" value="1"/>
</dbReference>
<dbReference type="SMART" id="SM00020">
    <property type="entry name" value="Tryp_SPc"/>
    <property type="match status" value="1"/>
</dbReference>
<dbReference type="InterPro" id="IPR009003">
    <property type="entry name" value="Peptidase_S1_PA"/>
</dbReference>
<keyword evidence="2" id="KW-0800">Toxin</keyword>
<dbReference type="InterPro" id="IPR018114">
    <property type="entry name" value="TRYPSIN_HIS"/>
</dbReference>
<proteinExistence type="predicted"/>
<comment type="function">
    <text evidence="5">Fibrinolytic activity; shows preferential cleavage of Arg-Gly bonds in all three fibrinogen chains. Contact with the caterpillars causes severe bleeding, due the anticoagulant effect of the protein.</text>
</comment>
<evidence type="ECO:0000256" key="7">
    <source>
        <dbReference type="RuleBase" id="RU363034"/>
    </source>
</evidence>
<protein>
    <submittedName>
        <fullName evidence="10">Collagenase-like</fullName>
    </submittedName>
</protein>
<dbReference type="Proteomes" id="UP000694872">
    <property type="component" value="Unplaced"/>
</dbReference>
<keyword evidence="7" id="KW-0645">Protease</keyword>
<dbReference type="InterPro" id="IPR001254">
    <property type="entry name" value="Trypsin_dom"/>
</dbReference>
<dbReference type="Pfam" id="PF00089">
    <property type="entry name" value="Trypsin"/>
    <property type="match status" value="1"/>
</dbReference>
<keyword evidence="6" id="KW-1205">Fibrinolytic toxin</keyword>
<evidence type="ECO:0000256" key="3">
    <source>
        <dbReference type="ARBA" id="ARBA00023157"/>
    </source>
</evidence>
<evidence type="ECO:0000256" key="2">
    <source>
        <dbReference type="ARBA" id="ARBA00022656"/>
    </source>
</evidence>
<keyword evidence="7" id="KW-0720">Serine protease</keyword>
<dbReference type="SUPFAM" id="SSF50494">
    <property type="entry name" value="Trypsin-like serine proteases"/>
    <property type="match status" value="1"/>
</dbReference>
<dbReference type="GO" id="GO:0006508">
    <property type="term" value="P:proteolysis"/>
    <property type="evidence" value="ECO:0007669"/>
    <property type="project" value="UniProtKB-KW"/>
</dbReference>
<evidence type="ECO:0000259" key="9">
    <source>
        <dbReference type="PROSITE" id="PS50240"/>
    </source>
</evidence>
<keyword evidence="8" id="KW-0732">Signal</keyword>
<comment type="subcellular location">
    <subcellularLocation>
        <location evidence="1">Secreted</location>
        <location evidence="1">Extracellular space</location>
    </subcellularLocation>
</comment>
<dbReference type="Gene3D" id="2.40.10.10">
    <property type="entry name" value="Trypsin-like serine proteases"/>
    <property type="match status" value="1"/>
</dbReference>
<keyword evidence="7" id="KW-0378">Hydrolase</keyword>
<evidence type="ECO:0000313" key="10">
    <source>
        <dbReference type="RefSeq" id="XP_013167555.1"/>
    </source>
</evidence>
<keyword evidence="4" id="KW-1199">Hemostasis impairing toxin</keyword>
<dbReference type="GeneID" id="106117697"/>
<dbReference type="PROSITE" id="PS50240">
    <property type="entry name" value="TRYPSIN_DOM"/>
    <property type="match status" value="1"/>
</dbReference>
<dbReference type="AlphaFoldDB" id="A0AAJ6Z8X1"/>